<accession>A0ABP7NWC0</accession>
<evidence type="ECO:0000313" key="4">
    <source>
        <dbReference type="EMBL" id="GAA3954538.1"/>
    </source>
</evidence>
<keyword evidence="4" id="KW-0436">Ligase</keyword>
<dbReference type="InterPro" id="IPR042099">
    <property type="entry name" value="ANL_N_sf"/>
</dbReference>
<keyword evidence="1" id="KW-0547">Nucleotide-binding</keyword>
<dbReference type="CDD" id="cd05907">
    <property type="entry name" value="VL_LC_FACS_like"/>
    <property type="match status" value="1"/>
</dbReference>
<gene>
    <name evidence="4" type="primary">fadD11_2</name>
    <name evidence="4" type="ORF">GCM10022231_11220</name>
</gene>
<dbReference type="Proteomes" id="UP001418444">
    <property type="component" value="Unassembled WGS sequence"/>
</dbReference>
<reference evidence="5" key="1">
    <citation type="journal article" date="2019" name="Int. J. Syst. Evol. Microbiol.">
        <title>The Global Catalogue of Microorganisms (GCM) 10K type strain sequencing project: providing services to taxonomists for standard genome sequencing and annotation.</title>
        <authorList>
            <consortium name="The Broad Institute Genomics Platform"/>
            <consortium name="The Broad Institute Genome Sequencing Center for Infectious Disease"/>
            <person name="Wu L."/>
            <person name="Ma J."/>
        </authorList>
    </citation>
    <scope>NUCLEOTIDE SEQUENCE [LARGE SCALE GENOMIC DNA]</scope>
    <source>
        <strain evidence="5">JCM 16923</strain>
    </source>
</reference>
<sequence>MSEPSTLPQAFQRQVELQPDAVALRSHDGAISLTWREYNGEVRRIAGGLANLGLERGDVFATLLTNRPEFNLTEMAANHLGATTFSIYNTCSPEQIKYLLTHSGARIVVTEEQYVDKIKASGVQIDHLLVVDDGDVDRLAPEPDFDFEAAWQSVSPDDVLCIIYTSGTTGDPKGVEHTHAGVLGMSKAFGAAYPTDDTDSAISYLPSAHAADRCCCYYFGTISGAQITTVSDLKQLPEALVDVQPTVFAAVPRVWEKIKIGVELQLGANEQAKAGFDAGVPEVVDAIRAKLGLRRLKWAISGAAPCPQGVYTFLQNLGVPVSDGWGMSEVGFATGATPEEARHGTVGRPLPGYEWKLLDDGELLIRAPFLMRGYRNDRAKTADAIDAENWFHTGDVVTVDDDGYFRVVDRKKELIISAGGKNISPINVENAISTSSPLIGTVVAIGDARPYNVALITLDPEAAPVFAAQLGLEADPALLASDPKVRALVQQGVDAGNEQLARVEQVKKFELLPVFWPLGGDELTPTGKLMRKPINAKYAAEIESMYAENGSM</sequence>
<organism evidence="4 5">
    <name type="scientific">Gordonia caeni</name>
    <dbReference type="NCBI Taxonomy" id="1007097"/>
    <lineage>
        <taxon>Bacteria</taxon>
        <taxon>Bacillati</taxon>
        <taxon>Actinomycetota</taxon>
        <taxon>Actinomycetes</taxon>
        <taxon>Mycobacteriales</taxon>
        <taxon>Gordoniaceae</taxon>
        <taxon>Gordonia</taxon>
    </lineage>
</organism>
<dbReference type="Pfam" id="PF23562">
    <property type="entry name" value="AMP-binding_C_3"/>
    <property type="match status" value="1"/>
</dbReference>
<proteinExistence type="predicted"/>
<comment type="caution">
    <text evidence="4">The sequence shown here is derived from an EMBL/GenBank/DDBJ whole genome shotgun (WGS) entry which is preliminary data.</text>
</comment>
<dbReference type="GO" id="GO:0016874">
    <property type="term" value="F:ligase activity"/>
    <property type="evidence" value="ECO:0007669"/>
    <property type="project" value="UniProtKB-KW"/>
</dbReference>
<dbReference type="PANTHER" id="PTHR43272">
    <property type="entry name" value="LONG-CHAIN-FATTY-ACID--COA LIGASE"/>
    <property type="match status" value="1"/>
</dbReference>
<dbReference type="PROSITE" id="PS00455">
    <property type="entry name" value="AMP_BINDING"/>
    <property type="match status" value="1"/>
</dbReference>
<dbReference type="PANTHER" id="PTHR43272:SF33">
    <property type="entry name" value="AMP-BINDING DOMAIN-CONTAINING PROTEIN-RELATED"/>
    <property type="match status" value="1"/>
</dbReference>
<dbReference type="EMBL" id="BAAAZW010000003">
    <property type="protein sequence ID" value="GAA3954538.1"/>
    <property type="molecule type" value="Genomic_DNA"/>
</dbReference>
<evidence type="ECO:0000259" key="3">
    <source>
        <dbReference type="Pfam" id="PF00501"/>
    </source>
</evidence>
<dbReference type="Gene3D" id="3.40.50.12780">
    <property type="entry name" value="N-terminal domain of ligase-like"/>
    <property type="match status" value="1"/>
</dbReference>
<dbReference type="InterPro" id="IPR000873">
    <property type="entry name" value="AMP-dep_synth/lig_dom"/>
</dbReference>
<evidence type="ECO:0000256" key="2">
    <source>
        <dbReference type="ARBA" id="ARBA00022840"/>
    </source>
</evidence>
<protein>
    <submittedName>
        <fullName evidence="4">Fatty acid--CoA ligase FadD11</fullName>
    </submittedName>
</protein>
<dbReference type="Pfam" id="PF00501">
    <property type="entry name" value="AMP-binding"/>
    <property type="match status" value="1"/>
</dbReference>
<keyword evidence="5" id="KW-1185">Reference proteome</keyword>
<name>A0ABP7NWC0_9ACTN</name>
<dbReference type="RefSeq" id="WP_344782008.1">
    <property type="nucleotide sequence ID" value="NZ_BAAAZW010000003.1"/>
</dbReference>
<evidence type="ECO:0000313" key="5">
    <source>
        <dbReference type="Proteomes" id="UP001418444"/>
    </source>
</evidence>
<keyword evidence="2" id="KW-0067">ATP-binding</keyword>
<dbReference type="InterPro" id="IPR020845">
    <property type="entry name" value="AMP-binding_CS"/>
</dbReference>
<feature type="domain" description="AMP-dependent synthetase/ligase" evidence="3">
    <location>
        <begin position="11"/>
        <end position="374"/>
    </location>
</feature>
<dbReference type="SUPFAM" id="SSF56801">
    <property type="entry name" value="Acetyl-CoA synthetase-like"/>
    <property type="match status" value="1"/>
</dbReference>
<evidence type="ECO:0000256" key="1">
    <source>
        <dbReference type="ARBA" id="ARBA00022741"/>
    </source>
</evidence>